<dbReference type="InterPro" id="IPR000524">
    <property type="entry name" value="Tscrpt_reg_HTH_GntR"/>
</dbReference>
<dbReference type="InterPro" id="IPR008920">
    <property type="entry name" value="TF_FadR/GntR_C"/>
</dbReference>
<keyword evidence="7" id="KW-1185">Reference proteome</keyword>
<dbReference type="EMBL" id="LVVZ01000018">
    <property type="protein sequence ID" value="OKL43799.1"/>
    <property type="molecule type" value="Genomic_DNA"/>
</dbReference>
<keyword evidence="2" id="KW-0238">DNA-binding</keyword>
<evidence type="ECO:0000256" key="2">
    <source>
        <dbReference type="ARBA" id="ARBA00023125"/>
    </source>
</evidence>
<comment type="caution">
    <text evidence="6">The sequence shown here is derived from an EMBL/GenBank/DDBJ whole genome shotgun (WGS) entry which is preliminary data.</text>
</comment>
<sequence length="208" mass="24122">MNKDEIFHLLRNAIISNQLGCGQVLDKNVLAGIYGMSGTPIREVFLKLQEEHFVEVVPGRPTRVAQIDVNRVKDYAFMRAALEASAVDAVCAHGLSEADKAQLEDLIHKQEMELQKPDKERFQHYDELFHKKIIELSGHPEIWSFVSLFNRYLRWAHNTATETSIDLKKAISDHKSIVNYLQQDRRTLARNRMLQHVNRVHERLTRLV</sequence>
<proteinExistence type="predicted"/>
<dbReference type="Gene3D" id="1.20.120.530">
    <property type="entry name" value="GntR ligand-binding domain-like"/>
    <property type="match status" value="1"/>
</dbReference>
<dbReference type="OrthoDB" id="8638122at2"/>
<feature type="domain" description="HTH gntR-type" evidence="4">
    <location>
        <begin position="6"/>
        <end position="64"/>
    </location>
</feature>
<protein>
    <recommendedName>
        <fullName evidence="8">GntR family transcriptional regulator</fullName>
    </recommendedName>
</protein>
<dbReference type="STRING" id="197461.A3843_11825"/>
<dbReference type="PANTHER" id="PTHR43537">
    <property type="entry name" value="TRANSCRIPTIONAL REGULATOR, GNTR FAMILY"/>
    <property type="match status" value="1"/>
</dbReference>
<dbReference type="InterPro" id="IPR036388">
    <property type="entry name" value="WH-like_DNA-bd_sf"/>
</dbReference>
<dbReference type="Pfam" id="PF07729">
    <property type="entry name" value="FCD"/>
    <property type="match status" value="1"/>
</dbReference>
<dbReference type="AlphaFoldDB" id="A0A1U7JGE0"/>
<dbReference type="Proteomes" id="UP000185783">
    <property type="component" value="Unassembled WGS sequence"/>
</dbReference>
<evidence type="ECO:0000259" key="5">
    <source>
        <dbReference type="SMART" id="SM00895"/>
    </source>
</evidence>
<keyword evidence="3" id="KW-0804">Transcription</keyword>
<dbReference type="Pfam" id="PF00392">
    <property type="entry name" value="GntR"/>
    <property type="match status" value="1"/>
</dbReference>
<dbReference type="GO" id="GO:0003677">
    <property type="term" value="F:DNA binding"/>
    <property type="evidence" value="ECO:0007669"/>
    <property type="project" value="UniProtKB-KW"/>
</dbReference>
<gene>
    <name evidence="6" type="ORF">A3843_11825</name>
</gene>
<keyword evidence="1" id="KW-0805">Transcription regulation</keyword>
<dbReference type="GO" id="GO:0003700">
    <property type="term" value="F:DNA-binding transcription factor activity"/>
    <property type="evidence" value="ECO:0007669"/>
    <property type="project" value="InterPro"/>
</dbReference>
<dbReference type="InterPro" id="IPR011711">
    <property type="entry name" value="GntR_C"/>
</dbReference>
<dbReference type="SMART" id="SM00345">
    <property type="entry name" value="HTH_GNTR"/>
    <property type="match status" value="1"/>
</dbReference>
<name>A0A1U7JGE0_9HYPH</name>
<dbReference type="PANTHER" id="PTHR43537:SF5">
    <property type="entry name" value="UXU OPERON TRANSCRIPTIONAL REGULATOR"/>
    <property type="match status" value="1"/>
</dbReference>
<organism evidence="6 7">
    <name type="scientific">Pseudovibrio exalbescens</name>
    <dbReference type="NCBI Taxonomy" id="197461"/>
    <lineage>
        <taxon>Bacteria</taxon>
        <taxon>Pseudomonadati</taxon>
        <taxon>Pseudomonadota</taxon>
        <taxon>Alphaproteobacteria</taxon>
        <taxon>Hyphomicrobiales</taxon>
        <taxon>Stappiaceae</taxon>
        <taxon>Pseudovibrio</taxon>
    </lineage>
</organism>
<reference evidence="6" key="1">
    <citation type="submission" date="2016-03" db="EMBL/GenBank/DDBJ databases">
        <title>Genome sequence of Nesiotobacter sp. nov., a moderately halophilic alphaproteobacterium isolated from the Yellow Sea, China.</title>
        <authorList>
            <person name="Zhang G."/>
            <person name="Zhang R."/>
        </authorList>
    </citation>
    <scope>NUCLEOTIDE SEQUENCE [LARGE SCALE GENOMIC DNA]</scope>
    <source>
        <strain evidence="6">WB1-6</strain>
    </source>
</reference>
<accession>A0A1U7JGE0</accession>
<feature type="domain" description="GntR C-terminal" evidence="5">
    <location>
        <begin position="74"/>
        <end position="199"/>
    </location>
</feature>
<evidence type="ECO:0000256" key="1">
    <source>
        <dbReference type="ARBA" id="ARBA00023015"/>
    </source>
</evidence>
<evidence type="ECO:0000256" key="3">
    <source>
        <dbReference type="ARBA" id="ARBA00023163"/>
    </source>
</evidence>
<dbReference type="RefSeq" id="WP_051269173.1">
    <property type="nucleotide sequence ID" value="NZ_LVVZ01000018.1"/>
</dbReference>
<evidence type="ECO:0000313" key="7">
    <source>
        <dbReference type="Proteomes" id="UP000185783"/>
    </source>
</evidence>
<dbReference type="InterPro" id="IPR036390">
    <property type="entry name" value="WH_DNA-bd_sf"/>
</dbReference>
<evidence type="ECO:0008006" key="8">
    <source>
        <dbReference type="Google" id="ProtNLM"/>
    </source>
</evidence>
<dbReference type="Gene3D" id="1.10.10.10">
    <property type="entry name" value="Winged helix-like DNA-binding domain superfamily/Winged helix DNA-binding domain"/>
    <property type="match status" value="1"/>
</dbReference>
<evidence type="ECO:0000259" key="4">
    <source>
        <dbReference type="SMART" id="SM00345"/>
    </source>
</evidence>
<dbReference type="SUPFAM" id="SSF48008">
    <property type="entry name" value="GntR ligand-binding domain-like"/>
    <property type="match status" value="1"/>
</dbReference>
<dbReference type="SMART" id="SM00895">
    <property type="entry name" value="FCD"/>
    <property type="match status" value="1"/>
</dbReference>
<dbReference type="SUPFAM" id="SSF46785">
    <property type="entry name" value="Winged helix' DNA-binding domain"/>
    <property type="match status" value="1"/>
</dbReference>
<evidence type="ECO:0000313" key="6">
    <source>
        <dbReference type="EMBL" id="OKL43799.1"/>
    </source>
</evidence>